<evidence type="ECO:0000256" key="1">
    <source>
        <dbReference type="SAM" id="Phobius"/>
    </source>
</evidence>
<proteinExistence type="predicted"/>
<dbReference type="Proteomes" id="UP001642409">
    <property type="component" value="Unassembled WGS sequence"/>
</dbReference>
<evidence type="ECO:0000313" key="2">
    <source>
        <dbReference type="EMBL" id="CAI9947351.1"/>
    </source>
</evidence>
<feature type="transmembrane region" description="Helical" evidence="1">
    <location>
        <begin position="166"/>
        <end position="189"/>
    </location>
</feature>
<organism evidence="2">
    <name type="scientific">Hexamita inflata</name>
    <dbReference type="NCBI Taxonomy" id="28002"/>
    <lineage>
        <taxon>Eukaryota</taxon>
        <taxon>Metamonada</taxon>
        <taxon>Diplomonadida</taxon>
        <taxon>Hexamitidae</taxon>
        <taxon>Hexamitinae</taxon>
        <taxon>Hexamita</taxon>
    </lineage>
</organism>
<dbReference type="AlphaFoldDB" id="A0AA86UD92"/>
<feature type="transmembrane region" description="Helical" evidence="1">
    <location>
        <begin position="128"/>
        <end position="146"/>
    </location>
</feature>
<dbReference type="EMBL" id="CATOUU010000775">
    <property type="protein sequence ID" value="CAI9947351.1"/>
    <property type="molecule type" value="Genomic_DNA"/>
</dbReference>
<protein>
    <submittedName>
        <fullName evidence="3">Hypothetical_protein</fullName>
    </submittedName>
</protein>
<dbReference type="EMBL" id="CAXDID020000239">
    <property type="protein sequence ID" value="CAL6062420.1"/>
    <property type="molecule type" value="Genomic_DNA"/>
</dbReference>
<gene>
    <name evidence="2" type="ORF">HINF_LOCUS34996</name>
    <name evidence="3" type="ORF">HINF_LOCUS50179</name>
</gene>
<keyword evidence="1" id="KW-0812">Transmembrane</keyword>
<evidence type="ECO:0000313" key="4">
    <source>
        <dbReference type="Proteomes" id="UP001642409"/>
    </source>
</evidence>
<keyword evidence="4" id="KW-1185">Reference proteome</keyword>
<keyword evidence="1" id="KW-1133">Transmembrane helix</keyword>
<comment type="caution">
    <text evidence="2">The sequence shown here is derived from an EMBL/GenBank/DDBJ whole genome shotgun (WGS) entry which is preliminary data.</text>
</comment>
<name>A0AA86UD92_9EUKA</name>
<reference evidence="3 4" key="2">
    <citation type="submission" date="2024-07" db="EMBL/GenBank/DDBJ databases">
        <authorList>
            <person name="Akdeniz Z."/>
        </authorList>
    </citation>
    <scope>NUCLEOTIDE SEQUENCE [LARGE SCALE GENOMIC DNA]</scope>
</reference>
<evidence type="ECO:0000313" key="3">
    <source>
        <dbReference type="EMBL" id="CAL6062420.1"/>
    </source>
</evidence>
<sequence length="217" mass="25050">MHSQCGFIQHVCAYSLLTTTGQCQTSIQNSFMALLFTVSFSWSRPISSSSDSFRSTFSTSAGPLTSAPPVTNGESVSTRTLSIPIRLTAFLKFPLCFRRIRLHEKQQLKVWSSSSCFTSAEKPWMTSFMFLQWVVYVLVVGLVLHQEVVDELELVLLRHLSFIMDYLLASQLCWKYLIFINIQLIFNIYHLLKEDQYILLYNIQLNQKYLEVSSYLL</sequence>
<accession>A0AA86UD92</accession>
<keyword evidence="1" id="KW-0472">Membrane</keyword>
<reference evidence="2" key="1">
    <citation type="submission" date="2023-06" db="EMBL/GenBank/DDBJ databases">
        <authorList>
            <person name="Kurt Z."/>
        </authorList>
    </citation>
    <scope>NUCLEOTIDE SEQUENCE</scope>
</reference>